<keyword evidence="1" id="KW-0812">Transmembrane</keyword>
<keyword evidence="1" id="KW-1133">Transmembrane helix</keyword>
<comment type="caution">
    <text evidence="2">The sequence shown here is derived from an EMBL/GenBank/DDBJ whole genome shotgun (WGS) entry which is preliminary data.</text>
</comment>
<evidence type="ECO:0000313" key="2">
    <source>
        <dbReference type="EMBL" id="CAK0871132.1"/>
    </source>
</evidence>
<evidence type="ECO:0000256" key="1">
    <source>
        <dbReference type="SAM" id="Phobius"/>
    </source>
</evidence>
<sequence>MKVMNAKRVSKIARGKLGSTTVLTRLEVVMALFKTADKSAKTCHDGARGSKISRERRRAATLSGDGLARGAARRIFGARRQADPRKLLNTESLDYESASEFKSQYHLLSAQGGPTKREKEPDEKLFERLQAFERRQHACVGMLVLLVISVWGAFFAWNTYV</sequence>
<accession>A0ABN9VE75</accession>
<reference evidence="2" key="1">
    <citation type="submission" date="2023-10" db="EMBL/GenBank/DDBJ databases">
        <authorList>
            <person name="Chen Y."/>
            <person name="Shah S."/>
            <person name="Dougan E. K."/>
            <person name="Thang M."/>
            <person name="Chan C."/>
        </authorList>
    </citation>
    <scope>NUCLEOTIDE SEQUENCE [LARGE SCALE GENOMIC DNA]</scope>
</reference>
<evidence type="ECO:0000313" key="3">
    <source>
        <dbReference type="Proteomes" id="UP001189429"/>
    </source>
</evidence>
<organism evidence="2 3">
    <name type="scientific">Prorocentrum cordatum</name>
    <dbReference type="NCBI Taxonomy" id="2364126"/>
    <lineage>
        <taxon>Eukaryota</taxon>
        <taxon>Sar</taxon>
        <taxon>Alveolata</taxon>
        <taxon>Dinophyceae</taxon>
        <taxon>Prorocentrales</taxon>
        <taxon>Prorocentraceae</taxon>
        <taxon>Prorocentrum</taxon>
    </lineage>
</organism>
<name>A0ABN9VE75_9DINO</name>
<protein>
    <recommendedName>
        <fullName evidence="4">Transmembrane protein</fullName>
    </recommendedName>
</protein>
<keyword evidence="3" id="KW-1185">Reference proteome</keyword>
<evidence type="ECO:0008006" key="4">
    <source>
        <dbReference type="Google" id="ProtNLM"/>
    </source>
</evidence>
<dbReference type="Proteomes" id="UP001189429">
    <property type="component" value="Unassembled WGS sequence"/>
</dbReference>
<feature type="non-terminal residue" evidence="2">
    <location>
        <position position="1"/>
    </location>
</feature>
<gene>
    <name evidence="2" type="ORF">PCOR1329_LOCUS57061</name>
</gene>
<feature type="transmembrane region" description="Helical" evidence="1">
    <location>
        <begin position="138"/>
        <end position="157"/>
    </location>
</feature>
<dbReference type="EMBL" id="CAUYUJ010017038">
    <property type="protein sequence ID" value="CAK0871132.1"/>
    <property type="molecule type" value="Genomic_DNA"/>
</dbReference>
<proteinExistence type="predicted"/>
<keyword evidence="1" id="KW-0472">Membrane</keyword>
<feature type="non-terminal residue" evidence="2">
    <location>
        <position position="161"/>
    </location>
</feature>